<evidence type="ECO:0000256" key="2">
    <source>
        <dbReference type="SAM" id="Phobius"/>
    </source>
</evidence>
<feature type="region of interest" description="Disordered" evidence="1">
    <location>
        <begin position="62"/>
        <end position="95"/>
    </location>
</feature>
<feature type="region of interest" description="Disordered" evidence="1">
    <location>
        <begin position="1"/>
        <end position="32"/>
    </location>
</feature>
<comment type="caution">
    <text evidence="4">The sequence shown here is derived from an EMBL/GenBank/DDBJ whole genome shotgun (WGS) entry which is preliminary data.</text>
</comment>
<dbReference type="PANTHER" id="PTHR38687:SF2">
    <property type="entry name" value="CELL DIVISION PROTEIN FTSN"/>
    <property type="match status" value="1"/>
</dbReference>
<dbReference type="PANTHER" id="PTHR38687">
    <property type="entry name" value="CELL DIVISION PROTEIN DEDD-RELATED"/>
    <property type="match status" value="1"/>
</dbReference>
<dbReference type="SUPFAM" id="SSF110997">
    <property type="entry name" value="Sporulation related repeat"/>
    <property type="match status" value="1"/>
</dbReference>
<keyword evidence="5" id="KW-1185">Reference proteome</keyword>
<proteinExistence type="predicted"/>
<feature type="domain" description="SPOR" evidence="3">
    <location>
        <begin position="143"/>
        <end position="222"/>
    </location>
</feature>
<dbReference type="InterPro" id="IPR007730">
    <property type="entry name" value="SPOR-like_dom"/>
</dbReference>
<sequence>MAQRPRKKPSRGATRQAPRRKSGGSAGGGGGAPGWALLLVGVVLGAGLVLAWEAHQDGRLNITFGDGEQPAVEQPAQQQVAEPESEPEPTQQRPRFEFYTLLPEEEVAVPEAAREDTTDQAPSDRAREVPGEAPEASRQPTEVEPGYQYLLQAGSFGREEDAERMRASLALLGVEARIQRVELDSGQVRHRVQVGPFDDGERLDRIRARLEDNGYETLRMRASS</sequence>
<dbReference type="AlphaFoldDB" id="A0A498C2J2"/>
<dbReference type="RefSeq" id="WP_211328299.1">
    <property type="nucleotide sequence ID" value="NZ_RCDA01000004.1"/>
</dbReference>
<gene>
    <name evidence="4" type="ORF">DFR31_2332</name>
</gene>
<keyword evidence="2" id="KW-0812">Transmembrane</keyword>
<evidence type="ECO:0000313" key="4">
    <source>
        <dbReference type="EMBL" id="RLK47018.1"/>
    </source>
</evidence>
<feature type="region of interest" description="Disordered" evidence="1">
    <location>
        <begin position="108"/>
        <end position="142"/>
    </location>
</feature>
<dbReference type="InterPro" id="IPR036680">
    <property type="entry name" value="SPOR-like_sf"/>
</dbReference>
<accession>A0A498C2J2</accession>
<feature type="compositionally biased region" description="Basic residues" evidence="1">
    <location>
        <begin position="1"/>
        <end position="10"/>
    </location>
</feature>
<dbReference type="InterPro" id="IPR052521">
    <property type="entry name" value="Cell_div_SPOR-domain"/>
</dbReference>
<protein>
    <submittedName>
        <fullName evidence="4">Sporulation related protein</fullName>
    </submittedName>
</protein>
<dbReference type="Pfam" id="PF05036">
    <property type="entry name" value="SPOR"/>
    <property type="match status" value="1"/>
</dbReference>
<dbReference type="GO" id="GO:0042834">
    <property type="term" value="F:peptidoglycan binding"/>
    <property type="evidence" value="ECO:0007669"/>
    <property type="project" value="InterPro"/>
</dbReference>
<feature type="compositionally biased region" description="Basic and acidic residues" evidence="1">
    <location>
        <begin position="112"/>
        <end position="130"/>
    </location>
</feature>
<reference evidence="4 5" key="1">
    <citation type="submission" date="2018-10" db="EMBL/GenBank/DDBJ databases">
        <title>Genomic Encyclopedia of Type Strains, Phase IV (KMG-IV): sequencing the most valuable type-strain genomes for metagenomic binning, comparative biology and taxonomic classification.</title>
        <authorList>
            <person name="Goeker M."/>
        </authorList>
    </citation>
    <scope>NUCLEOTIDE SEQUENCE [LARGE SCALE GENOMIC DNA]</scope>
    <source>
        <strain evidence="4 5">DSM 12769</strain>
    </source>
</reference>
<evidence type="ECO:0000313" key="5">
    <source>
        <dbReference type="Proteomes" id="UP000275461"/>
    </source>
</evidence>
<name>A0A498C2J2_9GAMM</name>
<evidence type="ECO:0000256" key="1">
    <source>
        <dbReference type="SAM" id="MobiDB-lite"/>
    </source>
</evidence>
<dbReference type="EMBL" id="RCDA01000004">
    <property type="protein sequence ID" value="RLK47018.1"/>
    <property type="molecule type" value="Genomic_DNA"/>
</dbReference>
<dbReference type="PROSITE" id="PS51724">
    <property type="entry name" value="SPOR"/>
    <property type="match status" value="1"/>
</dbReference>
<feature type="transmembrane region" description="Helical" evidence="2">
    <location>
        <begin position="32"/>
        <end position="52"/>
    </location>
</feature>
<feature type="compositionally biased region" description="Low complexity" evidence="1">
    <location>
        <begin position="68"/>
        <end position="82"/>
    </location>
</feature>
<keyword evidence="2" id="KW-0472">Membrane</keyword>
<dbReference type="Proteomes" id="UP000275461">
    <property type="component" value="Unassembled WGS sequence"/>
</dbReference>
<evidence type="ECO:0000259" key="3">
    <source>
        <dbReference type="PROSITE" id="PS51724"/>
    </source>
</evidence>
<keyword evidence="2" id="KW-1133">Transmembrane helix</keyword>
<dbReference type="Gene3D" id="3.30.70.1070">
    <property type="entry name" value="Sporulation related repeat"/>
    <property type="match status" value="1"/>
</dbReference>
<organism evidence="4 5">
    <name type="scientific">Alkalispirillum mobile</name>
    <dbReference type="NCBI Taxonomy" id="85925"/>
    <lineage>
        <taxon>Bacteria</taxon>
        <taxon>Pseudomonadati</taxon>
        <taxon>Pseudomonadota</taxon>
        <taxon>Gammaproteobacteria</taxon>
        <taxon>Chromatiales</taxon>
        <taxon>Ectothiorhodospiraceae</taxon>
        <taxon>Alkalispirillum</taxon>
    </lineage>
</organism>